<feature type="domain" description="Trehalase-like N-terminal" evidence="2">
    <location>
        <begin position="11"/>
        <end position="163"/>
    </location>
</feature>
<dbReference type="PANTHER" id="PTHR31616">
    <property type="entry name" value="TREHALASE"/>
    <property type="match status" value="1"/>
</dbReference>
<evidence type="ECO:0000313" key="3">
    <source>
        <dbReference type="EMBL" id="AIT07034.1"/>
    </source>
</evidence>
<dbReference type="GO" id="GO:0004553">
    <property type="term" value="F:hydrolase activity, hydrolyzing O-glycosyl compounds"/>
    <property type="evidence" value="ECO:0007669"/>
    <property type="project" value="TreeGrafter"/>
</dbReference>
<dbReference type="InterPro" id="IPR012341">
    <property type="entry name" value="6hp_glycosidase-like_sf"/>
</dbReference>
<dbReference type="GO" id="GO:0005975">
    <property type="term" value="P:carbohydrate metabolic process"/>
    <property type="evidence" value="ECO:0007669"/>
    <property type="project" value="InterPro"/>
</dbReference>
<gene>
    <name evidence="3" type="ORF">MC45_12305</name>
</gene>
<proteinExistence type="predicted"/>
<dbReference type="RefSeq" id="WP_038663602.1">
    <property type="nucleotide sequence ID" value="NZ_CP009571.1"/>
</dbReference>
<dbReference type="STRING" id="1549858.MC45_12305"/>
<dbReference type="Gene3D" id="1.50.10.10">
    <property type="match status" value="1"/>
</dbReference>
<evidence type="ECO:0000313" key="4">
    <source>
        <dbReference type="Proteomes" id="UP000033200"/>
    </source>
</evidence>
<dbReference type="KEGG" id="stax:MC45_12305"/>
<dbReference type="AlphaFoldDB" id="A0A097EHL4"/>
<dbReference type="HOGENOM" id="CLU_010399_2_0_5"/>
<accession>A0A097EHL4</accession>
<name>A0A097EHL4_9SPHN</name>
<evidence type="ECO:0000259" key="1">
    <source>
        <dbReference type="Pfam" id="PF00723"/>
    </source>
</evidence>
<dbReference type="eggNOG" id="COG3387">
    <property type="taxonomic scope" value="Bacteria"/>
</dbReference>
<dbReference type="Pfam" id="PF19291">
    <property type="entry name" value="TREH_N"/>
    <property type="match status" value="1"/>
</dbReference>
<dbReference type="PANTHER" id="PTHR31616:SF0">
    <property type="entry name" value="GLUCAN 1,4-ALPHA-GLUCOSIDASE"/>
    <property type="match status" value="1"/>
</dbReference>
<dbReference type="InterPro" id="IPR045582">
    <property type="entry name" value="Trehalase-like_N"/>
</dbReference>
<evidence type="ECO:0000259" key="2">
    <source>
        <dbReference type="Pfam" id="PF19291"/>
    </source>
</evidence>
<dbReference type="Pfam" id="PF00723">
    <property type="entry name" value="Glyco_hydro_15"/>
    <property type="match status" value="1"/>
</dbReference>
<dbReference type="EMBL" id="CP009571">
    <property type="protein sequence ID" value="AIT07034.1"/>
    <property type="molecule type" value="Genomic_DNA"/>
</dbReference>
<protein>
    <submittedName>
        <fullName evidence="3">Glucoamylase</fullName>
    </submittedName>
</protein>
<dbReference type="InterPro" id="IPR011613">
    <property type="entry name" value="GH15-like"/>
</dbReference>
<sequence length="607" mass="67587">MDEARVGPHRRIGDHGIIGDMETAALVAADGTIDYLCWPSLDSPSVFAELLDAERGGAFEIRPALDAARVIQIYVPDTNVLTTRWMATSGSVEIVDLMPHPDARVHPEHRARCLIRRVTVTRGTVAFAARCRPRFDYAREVPQVVAADGGVCFVGRDLTLRLHASVPLICGEGVAEAGFTLGEGESAWFVFGEEALERPDDATVAAEIAATTTAWRGWLSRTSYRGRWREEMMRSALALKLLTSNRHGSIAAAATFSLPEAVGAGRNWEYRATWIRDASFTVYAFMRLGFIDEAEHFRRWAGERVMAADRAHPIRIMYAIDGSEAADEEELPHLAGYADSRPVRIGNGAHAQSQLDIFGELMDSVYLSNKYGAAIDHAGWQHVRGVIDYVIANWDQPDAGIWEMRSAPRHFLHSRLMCWVALDRAIRLAKKRSLPAPLVAWSEARDAIVEDIWSNFRHPEHGYFVQDRGGTELDAALLMMPLVRFVSSTDPVWLKTLDAIGTHLRDDGLVYRYRNADGLEGTEGAFTTCTFWYAECLARAGRLDEAQMILAKGIAYANPLGLFSEELDLRGEPIGNFPQALTHLAFISAAYFTDRRLDPGYRPNWQP</sequence>
<dbReference type="Proteomes" id="UP000033200">
    <property type="component" value="Chromosome"/>
</dbReference>
<keyword evidence="4" id="KW-1185">Reference proteome</keyword>
<feature type="domain" description="GH15-like" evidence="1">
    <location>
        <begin position="229"/>
        <end position="591"/>
    </location>
</feature>
<dbReference type="SUPFAM" id="SSF48208">
    <property type="entry name" value="Six-hairpin glycosidases"/>
    <property type="match status" value="1"/>
</dbReference>
<reference evidence="3 4" key="1">
    <citation type="submission" date="2014-09" db="EMBL/GenBank/DDBJ databases">
        <title>Using Illumina technology Improving SMRT sequencing Genome Assembly by RASTools.</title>
        <authorList>
            <person name="Zhou Y."/>
            <person name="Ma T."/>
            <person name="Liu T."/>
        </authorList>
    </citation>
    <scope>NUCLEOTIDE SEQUENCE [LARGE SCALE GENOMIC DNA]</scope>
    <source>
        <strain evidence="3 4">ATCC 55669</strain>
    </source>
</reference>
<organism evidence="3 4">
    <name type="scientific">Sphingomonas taxi</name>
    <dbReference type="NCBI Taxonomy" id="1549858"/>
    <lineage>
        <taxon>Bacteria</taxon>
        <taxon>Pseudomonadati</taxon>
        <taxon>Pseudomonadota</taxon>
        <taxon>Alphaproteobacteria</taxon>
        <taxon>Sphingomonadales</taxon>
        <taxon>Sphingomonadaceae</taxon>
        <taxon>Sphingomonas</taxon>
    </lineage>
</organism>
<dbReference type="InterPro" id="IPR008928">
    <property type="entry name" value="6-hairpin_glycosidase_sf"/>
</dbReference>